<feature type="domain" description="IraD/Gp25-like" evidence="2">
    <location>
        <begin position="33"/>
        <end position="131"/>
    </location>
</feature>
<gene>
    <name evidence="3" type="ORF">HX829_19405</name>
</gene>
<dbReference type="PANTHER" id="PTHR38595">
    <property type="entry name" value="CYTOPLASMIC PROTEIN-RELATED"/>
    <property type="match status" value="1"/>
</dbReference>
<dbReference type="RefSeq" id="WP_177144794.1">
    <property type="nucleotide sequence ID" value="NZ_JACAPU010000021.1"/>
</dbReference>
<dbReference type="PANTHER" id="PTHR38595:SF1">
    <property type="entry name" value="TYPE VI SECRETION SYSTEM COMPONENT TSSE1"/>
    <property type="match status" value="1"/>
</dbReference>
<dbReference type="InterPro" id="IPR007048">
    <property type="entry name" value="IraD/Gp25-like"/>
</dbReference>
<sequence length="164" mass="18090">MSTSMTPLLERLLRPANPGDEMTRRRTGAGAQQELEHLCRDLTLLFNATGLGAIYPLGRQPHVTHSVLNYGLGNLAGVVLSSIDTQKLESRIREIVLDFEPRILRYSVAVQLLPVTSCSASLNFLIEGEIRGLDALHAFRLESAWNTESGEVRVRPYGRPSAHG</sequence>
<evidence type="ECO:0000259" key="2">
    <source>
        <dbReference type="Pfam" id="PF04965"/>
    </source>
</evidence>
<organism evidence="3 4">
    <name type="scientific">Pseudomonas gingeri</name>
    <dbReference type="NCBI Taxonomy" id="117681"/>
    <lineage>
        <taxon>Bacteria</taxon>
        <taxon>Pseudomonadati</taxon>
        <taxon>Pseudomonadota</taxon>
        <taxon>Gammaproteobacteria</taxon>
        <taxon>Pseudomonadales</taxon>
        <taxon>Pseudomonadaceae</taxon>
        <taxon>Pseudomonas</taxon>
    </lineage>
</organism>
<dbReference type="Proteomes" id="UP000582981">
    <property type="component" value="Unassembled WGS sequence"/>
</dbReference>
<reference evidence="3 4" key="1">
    <citation type="submission" date="2020-04" db="EMBL/GenBank/DDBJ databases">
        <title>Molecular characterization of pseudomonads from Agaricus bisporus reveal novel blotch 2 pathogens in Western Europe.</title>
        <authorList>
            <person name="Taparia T."/>
            <person name="Krijger M."/>
            <person name="Haynes E."/>
            <person name="Elpinstone J.G."/>
            <person name="Noble R."/>
            <person name="Van Der Wolf J."/>
        </authorList>
    </citation>
    <scope>NUCLEOTIDE SEQUENCE [LARGE SCALE GENOMIC DNA]</scope>
    <source>
        <strain evidence="3 4">F1001</strain>
    </source>
</reference>
<dbReference type="SUPFAM" id="SSF160719">
    <property type="entry name" value="gpW/gp25-like"/>
    <property type="match status" value="1"/>
</dbReference>
<dbReference type="AlphaFoldDB" id="A0A7Y7WHM6"/>
<accession>A0A7Y7WHM6</accession>
<evidence type="ECO:0000256" key="1">
    <source>
        <dbReference type="SAM" id="MobiDB-lite"/>
    </source>
</evidence>
<feature type="region of interest" description="Disordered" evidence="1">
    <location>
        <begin position="1"/>
        <end position="27"/>
    </location>
</feature>
<dbReference type="EMBL" id="JACAPU010000021">
    <property type="protein sequence ID" value="NWB48654.1"/>
    <property type="molecule type" value="Genomic_DNA"/>
</dbReference>
<evidence type="ECO:0000313" key="4">
    <source>
        <dbReference type="Proteomes" id="UP000582981"/>
    </source>
</evidence>
<dbReference type="InterPro" id="IPR053176">
    <property type="entry name" value="T6SS_TssE1-like"/>
</dbReference>
<dbReference type="Pfam" id="PF04965">
    <property type="entry name" value="GPW_gp25"/>
    <property type="match status" value="1"/>
</dbReference>
<name>A0A7Y7WHM6_9PSED</name>
<protein>
    <submittedName>
        <fullName evidence="3">GPW/gp25 family protein</fullName>
    </submittedName>
</protein>
<evidence type="ECO:0000313" key="3">
    <source>
        <dbReference type="EMBL" id="NWB48654.1"/>
    </source>
</evidence>
<comment type="caution">
    <text evidence="3">The sequence shown here is derived from an EMBL/GenBank/DDBJ whole genome shotgun (WGS) entry which is preliminary data.</text>
</comment>
<proteinExistence type="predicted"/>